<gene>
    <name evidence="8" type="ORF">H1P_2770005</name>
</gene>
<evidence type="ECO:0000313" key="9">
    <source>
        <dbReference type="Proteomes" id="UP000320055"/>
    </source>
</evidence>
<evidence type="ECO:0000256" key="4">
    <source>
        <dbReference type="ARBA" id="ARBA00022759"/>
    </source>
</evidence>
<keyword evidence="5" id="KW-0378">Hydrolase</keyword>
<dbReference type="Proteomes" id="UP000320055">
    <property type="component" value="Unassembled WGS sequence"/>
</dbReference>
<keyword evidence="9" id="KW-1185">Reference proteome</keyword>
<dbReference type="PANTHER" id="PTHR38039">
    <property type="entry name" value="TOXIN YOEB"/>
    <property type="match status" value="1"/>
</dbReference>
<evidence type="ECO:0000256" key="6">
    <source>
        <dbReference type="ARBA" id="ARBA00030388"/>
    </source>
</evidence>
<dbReference type="EMBL" id="CAACVJ010000198">
    <property type="protein sequence ID" value="VEP14632.1"/>
    <property type="molecule type" value="Genomic_DNA"/>
</dbReference>
<dbReference type="PANTHER" id="PTHR38039:SF1">
    <property type="entry name" value="TOXIN YOEB"/>
    <property type="match status" value="1"/>
</dbReference>
<dbReference type="InterPro" id="IPR035093">
    <property type="entry name" value="RelE/ParE_toxin_dom_sf"/>
</dbReference>
<dbReference type="GO" id="GO:0016787">
    <property type="term" value="F:hydrolase activity"/>
    <property type="evidence" value="ECO:0007669"/>
    <property type="project" value="UniProtKB-KW"/>
</dbReference>
<dbReference type="GO" id="GO:0006401">
    <property type="term" value="P:RNA catabolic process"/>
    <property type="evidence" value="ECO:0007669"/>
    <property type="project" value="InterPro"/>
</dbReference>
<organism evidence="8 9">
    <name type="scientific">Hyella patelloides LEGE 07179</name>
    <dbReference type="NCBI Taxonomy" id="945734"/>
    <lineage>
        <taxon>Bacteria</taxon>
        <taxon>Bacillati</taxon>
        <taxon>Cyanobacteriota</taxon>
        <taxon>Cyanophyceae</taxon>
        <taxon>Pleurocapsales</taxon>
        <taxon>Hyellaceae</taxon>
        <taxon>Hyella</taxon>
    </lineage>
</organism>
<name>A0A563VT38_9CYAN</name>
<dbReference type="GO" id="GO:0004519">
    <property type="term" value="F:endonuclease activity"/>
    <property type="evidence" value="ECO:0007669"/>
    <property type="project" value="UniProtKB-KW"/>
</dbReference>
<evidence type="ECO:0000256" key="3">
    <source>
        <dbReference type="ARBA" id="ARBA00022722"/>
    </source>
</evidence>
<dbReference type="Pfam" id="PF06769">
    <property type="entry name" value="YoeB_toxin"/>
    <property type="match status" value="1"/>
</dbReference>
<dbReference type="Gene3D" id="3.30.2310.20">
    <property type="entry name" value="RelE-like"/>
    <property type="match status" value="1"/>
</dbReference>
<evidence type="ECO:0000313" key="8">
    <source>
        <dbReference type="EMBL" id="VEP14632.1"/>
    </source>
</evidence>
<dbReference type="SUPFAM" id="SSF143011">
    <property type="entry name" value="RelE-like"/>
    <property type="match status" value="1"/>
</dbReference>
<sequence length="85" mass="10392">MRKKIIFELSAFEDFRSWAKLDRKIYRRIITILKHLERSSPIISQHAEPLKRELNGYWSIKINREHRLVYKVTNTKIIIIACKYY</sequence>
<accession>A0A563VT38</accession>
<proteinExistence type="inferred from homology"/>
<dbReference type="InterPro" id="IPR009614">
    <property type="entry name" value="YoeB_toxin"/>
</dbReference>
<comment type="similarity">
    <text evidence="1">Belongs to the YoeB family.</text>
</comment>
<dbReference type="NCBIfam" id="TIGR02385">
    <property type="entry name" value="RelE_StbE"/>
    <property type="match status" value="1"/>
</dbReference>
<evidence type="ECO:0000256" key="5">
    <source>
        <dbReference type="ARBA" id="ARBA00022801"/>
    </source>
</evidence>
<evidence type="ECO:0000256" key="1">
    <source>
        <dbReference type="ARBA" id="ARBA00008172"/>
    </source>
</evidence>
<keyword evidence="2" id="KW-1277">Toxin-antitoxin system</keyword>
<dbReference type="RefSeq" id="WP_144873352.1">
    <property type="nucleotide sequence ID" value="NZ_LR214020.1"/>
</dbReference>
<keyword evidence="4" id="KW-0255">Endonuclease</keyword>
<dbReference type="AlphaFoldDB" id="A0A563VT38"/>
<dbReference type="NCBIfam" id="TIGR02116">
    <property type="entry name" value="toxin_Txe_YoeB"/>
    <property type="match status" value="1"/>
</dbReference>
<dbReference type="OrthoDB" id="9801102at2"/>
<dbReference type="InterPro" id="IPR007712">
    <property type="entry name" value="RelE/ParE_toxin"/>
</dbReference>
<evidence type="ECO:0000256" key="2">
    <source>
        <dbReference type="ARBA" id="ARBA00022649"/>
    </source>
</evidence>
<protein>
    <recommendedName>
        <fullName evidence="7">Endoribonuclease YoeB</fullName>
    </recommendedName>
    <alternativeName>
        <fullName evidence="6">Putative mRNA interferase YoeB</fullName>
    </alternativeName>
</protein>
<keyword evidence="3" id="KW-0540">Nuclease</keyword>
<evidence type="ECO:0000256" key="7">
    <source>
        <dbReference type="ARBA" id="ARBA00050056"/>
    </source>
</evidence>
<reference evidence="8 9" key="1">
    <citation type="submission" date="2019-01" db="EMBL/GenBank/DDBJ databases">
        <authorList>
            <person name="Brito A."/>
        </authorList>
    </citation>
    <scope>NUCLEOTIDE SEQUENCE [LARGE SCALE GENOMIC DNA]</scope>
    <source>
        <strain evidence="8">1</strain>
    </source>
</reference>